<dbReference type="OrthoDB" id="420380at2759"/>
<dbReference type="GO" id="GO:0031418">
    <property type="term" value="F:L-ascorbic acid binding"/>
    <property type="evidence" value="ECO:0007669"/>
    <property type="project" value="InterPro"/>
</dbReference>
<evidence type="ECO:0000256" key="4">
    <source>
        <dbReference type="ARBA" id="ARBA00023002"/>
    </source>
</evidence>
<keyword evidence="3" id="KW-0223">Dioxygenase</keyword>
<keyword evidence="7" id="KW-0812">Transmembrane</keyword>
<dbReference type="RefSeq" id="XP_056484438.1">
    <property type="nucleotide sequence ID" value="XM_056633818.1"/>
</dbReference>
<feature type="transmembrane region" description="Helical" evidence="7">
    <location>
        <begin position="7"/>
        <end position="29"/>
    </location>
</feature>
<organism evidence="9 10">
    <name type="scientific">Penicillium cosmopolitanum</name>
    <dbReference type="NCBI Taxonomy" id="1131564"/>
    <lineage>
        <taxon>Eukaryota</taxon>
        <taxon>Fungi</taxon>
        <taxon>Dikarya</taxon>
        <taxon>Ascomycota</taxon>
        <taxon>Pezizomycotina</taxon>
        <taxon>Eurotiomycetes</taxon>
        <taxon>Eurotiomycetidae</taxon>
        <taxon>Eurotiales</taxon>
        <taxon>Aspergillaceae</taxon>
        <taxon>Penicillium</taxon>
    </lineage>
</organism>
<evidence type="ECO:0000256" key="6">
    <source>
        <dbReference type="SAM" id="MobiDB-lite"/>
    </source>
</evidence>
<gene>
    <name evidence="9" type="ORF">N7509_009181</name>
</gene>
<dbReference type="Pfam" id="PF13640">
    <property type="entry name" value="2OG-FeII_Oxy_3"/>
    <property type="match status" value="1"/>
</dbReference>
<sequence length="267" mass="30113">MASMPKLSNVISWLIYLVPVYIFVLNPLLQQFFPGAFNPWETSDTFGHWDGEALGINITDDSFISPEDGVPFNCASEPEGLNKYTPSIVYDGITERVDPNKRLSDRALLDRDDTVRCLEERARAFQGWRPNLYIERMWAQRYNASGHYRHHYDWTGSLARGGDRLSTFMVYLGADYEDDEEAQAGADERGSGPGAEAGAGEDGRLARSKKDGITFKPIKGNAVFWENLRADGTGYTETWHAAYPVTSGTKVGLNIWSWYQPPKRRRG</sequence>
<keyword evidence="7" id="KW-1133">Transmembrane helix</keyword>
<dbReference type="GeneID" id="81372798"/>
<evidence type="ECO:0000256" key="2">
    <source>
        <dbReference type="ARBA" id="ARBA00022723"/>
    </source>
</evidence>
<accession>A0A9W9VP06</accession>
<keyword evidence="7" id="KW-0472">Membrane</keyword>
<feature type="region of interest" description="Disordered" evidence="6">
    <location>
        <begin position="181"/>
        <end position="206"/>
    </location>
</feature>
<evidence type="ECO:0000256" key="3">
    <source>
        <dbReference type="ARBA" id="ARBA00022964"/>
    </source>
</evidence>
<comment type="caution">
    <text evidence="9">The sequence shown here is derived from an EMBL/GenBank/DDBJ whole genome shotgun (WGS) entry which is preliminary data.</text>
</comment>
<keyword evidence="5" id="KW-0408">Iron</keyword>
<dbReference type="Proteomes" id="UP001147747">
    <property type="component" value="Unassembled WGS sequence"/>
</dbReference>
<keyword evidence="10" id="KW-1185">Reference proteome</keyword>
<dbReference type="Gene3D" id="2.60.120.620">
    <property type="entry name" value="q2cbj1_9rhob like domain"/>
    <property type="match status" value="1"/>
</dbReference>
<dbReference type="AlphaFoldDB" id="A0A9W9VP06"/>
<evidence type="ECO:0000259" key="8">
    <source>
        <dbReference type="SMART" id="SM00702"/>
    </source>
</evidence>
<dbReference type="PANTHER" id="PTHR10869:SF246">
    <property type="entry name" value="TRANSMEMBRANE PROLYL 4-HYDROXYLASE"/>
    <property type="match status" value="1"/>
</dbReference>
<dbReference type="InterPro" id="IPR045054">
    <property type="entry name" value="P4HA-like"/>
</dbReference>
<dbReference type="SMART" id="SM00702">
    <property type="entry name" value="P4Hc"/>
    <property type="match status" value="1"/>
</dbReference>
<dbReference type="PANTHER" id="PTHR10869">
    <property type="entry name" value="PROLYL 4-HYDROXYLASE ALPHA SUBUNIT"/>
    <property type="match status" value="1"/>
</dbReference>
<dbReference type="EMBL" id="JAPZBU010000009">
    <property type="protein sequence ID" value="KAJ5386640.1"/>
    <property type="molecule type" value="Genomic_DNA"/>
</dbReference>
<evidence type="ECO:0000256" key="5">
    <source>
        <dbReference type="ARBA" id="ARBA00023004"/>
    </source>
</evidence>
<dbReference type="GO" id="GO:0005783">
    <property type="term" value="C:endoplasmic reticulum"/>
    <property type="evidence" value="ECO:0007669"/>
    <property type="project" value="TreeGrafter"/>
</dbReference>
<keyword evidence="4" id="KW-0560">Oxidoreductase</keyword>
<dbReference type="GO" id="GO:0005506">
    <property type="term" value="F:iron ion binding"/>
    <property type="evidence" value="ECO:0007669"/>
    <property type="project" value="InterPro"/>
</dbReference>
<keyword evidence="2" id="KW-0479">Metal-binding</keyword>
<proteinExistence type="predicted"/>
<reference evidence="9" key="2">
    <citation type="journal article" date="2023" name="IMA Fungus">
        <title>Comparative genomic study of the Penicillium genus elucidates a diverse pangenome and 15 lateral gene transfer events.</title>
        <authorList>
            <person name="Petersen C."/>
            <person name="Sorensen T."/>
            <person name="Nielsen M.R."/>
            <person name="Sondergaard T.E."/>
            <person name="Sorensen J.L."/>
            <person name="Fitzpatrick D.A."/>
            <person name="Frisvad J.C."/>
            <person name="Nielsen K.L."/>
        </authorList>
    </citation>
    <scope>NUCLEOTIDE SEQUENCE</scope>
    <source>
        <strain evidence="9">IBT 29677</strain>
    </source>
</reference>
<dbReference type="InterPro" id="IPR006620">
    <property type="entry name" value="Pro_4_hyd_alph"/>
</dbReference>
<dbReference type="InterPro" id="IPR044862">
    <property type="entry name" value="Pro_4_hyd_alph_FE2OG_OXY"/>
</dbReference>
<comment type="cofactor">
    <cofactor evidence="1">
        <name>L-ascorbate</name>
        <dbReference type="ChEBI" id="CHEBI:38290"/>
    </cofactor>
</comment>
<protein>
    <recommendedName>
        <fullName evidence="8">Prolyl 4-hydroxylase alpha subunit domain-containing protein</fullName>
    </recommendedName>
</protein>
<evidence type="ECO:0000313" key="9">
    <source>
        <dbReference type="EMBL" id="KAJ5386640.1"/>
    </source>
</evidence>
<feature type="domain" description="Prolyl 4-hydroxylase alpha subunit" evidence="8">
    <location>
        <begin position="54"/>
        <end position="258"/>
    </location>
</feature>
<dbReference type="GO" id="GO:0004656">
    <property type="term" value="F:procollagen-proline 4-dioxygenase activity"/>
    <property type="evidence" value="ECO:0007669"/>
    <property type="project" value="TreeGrafter"/>
</dbReference>
<evidence type="ECO:0000256" key="7">
    <source>
        <dbReference type="SAM" id="Phobius"/>
    </source>
</evidence>
<evidence type="ECO:0000313" key="10">
    <source>
        <dbReference type="Proteomes" id="UP001147747"/>
    </source>
</evidence>
<evidence type="ECO:0000256" key="1">
    <source>
        <dbReference type="ARBA" id="ARBA00001961"/>
    </source>
</evidence>
<reference evidence="9" key="1">
    <citation type="submission" date="2022-12" db="EMBL/GenBank/DDBJ databases">
        <authorList>
            <person name="Petersen C."/>
        </authorList>
    </citation>
    <scope>NUCLEOTIDE SEQUENCE</scope>
    <source>
        <strain evidence="9">IBT 29677</strain>
    </source>
</reference>
<name>A0A9W9VP06_9EURO</name>